<accession>A0A0F0CLL3</accession>
<keyword evidence="3" id="KW-1185">Reference proteome</keyword>
<evidence type="ECO:0000313" key="3">
    <source>
        <dbReference type="Proteomes" id="UP000033428"/>
    </source>
</evidence>
<dbReference type="PATRIC" id="fig|1609969.3.peg.2133"/>
<dbReference type="PROSITE" id="PS51411">
    <property type="entry name" value="PSP1_C"/>
    <property type="match status" value="1"/>
</dbReference>
<dbReference type="EMBL" id="JYNY01000401">
    <property type="protein sequence ID" value="KJJ84147.1"/>
    <property type="molecule type" value="Genomic_DNA"/>
</dbReference>
<evidence type="ECO:0000313" key="2">
    <source>
        <dbReference type="EMBL" id="KJJ84147.1"/>
    </source>
</evidence>
<dbReference type="PANTHER" id="PTHR43830:SF3">
    <property type="entry name" value="PROTEIN PSP1"/>
    <property type="match status" value="1"/>
</dbReference>
<dbReference type="InterPro" id="IPR047767">
    <property type="entry name" value="PSP1-like"/>
</dbReference>
<dbReference type="InterPro" id="IPR007557">
    <property type="entry name" value="PSP1_C"/>
</dbReference>
<name>A0A0F0CLL3_9BACT</name>
<dbReference type="AlphaFoldDB" id="A0A0F0CLL3"/>
<proteinExistence type="predicted"/>
<protein>
    <submittedName>
        <fullName evidence="2">Stage 0 sporulation protein YaaT</fullName>
    </submittedName>
</protein>
<comment type="caution">
    <text evidence="2">The sequence shown here is derived from an EMBL/GenBank/DDBJ whole genome shotgun (WGS) entry which is preliminary data.</text>
</comment>
<feature type="domain" description="PSP1 C-terminal" evidence="1">
    <location>
        <begin position="61"/>
        <end position="146"/>
    </location>
</feature>
<dbReference type="Proteomes" id="UP000033428">
    <property type="component" value="Unassembled WGS sequence"/>
</dbReference>
<reference evidence="2 3" key="1">
    <citation type="submission" date="2015-02" db="EMBL/GenBank/DDBJ databases">
        <title>Single-cell genomics of uncultivated deep-branching MTB reveals a conserved set of magnetosome genes.</title>
        <authorList>
            <person name="Kolinko S."/>
            <person name="Richter M."/>
            <person name="Glockner F.O."/>
            <person name="Brachmann A."/>
            <person name="Schuler D."/>
        </authorList>
    </citation>
    <scope>NUCLEOTIDE SEQUENCE [LARGE SCALE GENOMIC DNA]</scope>
    <source>
        <strain evidence="2">SKK-01</strain>
    </source>
</reference>
<dbReference type="GO" id="GO:0005737">
    <property type="term" value="C:cytoplasm"/>
    <property type="evidence" value="ECO:0007669"/>
    <property type="project" value="TreeGrafter"/>
</dbReference>
<dbReference type="NCBIfam" id="NF041131">
    <property type="entry name" value="RicT_YaaT_fam"/>
    <property type="match status" value="1"/>
</dbReference>
<organism evidence="2 3">
    <name type="scientific">Candidatus Omnitrophus magneticus</name>
    <dbReference type="NCBI Taxonomy" id="1609969"/>
    <lineage>
        <taxon>Bacteria</taxon>
        <taxon>Pseudomonadati</taxon>
        <taxon>Candidatus Omnitrophota</taxon>
        <taxon>Candidatus Omnitrophus</taxon>
    </lineage>
</organism>
<dbReference type="PANTHER" id="PTHR43830">
    <property type="entry name" value="PROTEIN PSP1"/>
    <property type="match status" value="1"/>
</dbReference>
<evidence type="ECO:0000259" key="1">
    <source>
        <dbReference type="PROSITE" id="PS51411"/>
    </source>
</evidence>
<dbReference type="Pfam" id="PF04468">
    <property type="entry name" value="PSP1"/>
    <property type="match status" value="1"/>
</dbReference>
<sequence length="266" mass="30334">MKERILVKLREQGEEEYFLTSGISFDVGEKVIVEADKGLEWGEVIAPVEEIGDIMLGKPLRKIIRKVNPWDTEQITKNIKKKEELLSACRKRIFDHKLPMKLISAEYSFDRTKIVFYFTSETRVDFRELVKDLANFFRVRIELKQIGVRDEARLTGGCGSCGRGLCCGSFLKDFMPVTIKMAKTQNIVLNPTKISGLCGRLMCCLGYEYEYYKSSLKTMPKIGKEIKVEQTKGKVISINVLQRTATVDLGDGNLKVIKVDEEKEVT</sequence>
<gene>
    <name evidence="2" type="ORF">OMAG_002004</name>
</gene>